<proteinExistence type="predicted"/>
<keyword evidence="3" id="KW-1185">Reference proteome</keyword>
<dbReference type="AlphaFoldDB" id="A0A9P0GKX0"/>
<accession>A0A9P0GKX0</accession>
<feature type="signal peptide" evidence="1">
    <location>
        <begin position="1"/>
        <end position="18"/>
    </location>
</feature>
<keyword evidence="1" id="KW-0732">Signal</keyword>
<dbReference type="PANTHER" id="PTHR21398:SF11">
    <property type="entry name" value="HDC15381-RELATED"/>
    <property type="match status" value="1"/>
</dbReference>
<dbReference type="OrthoDB" id="6358587at2759"/>
<dbReference type="PANTHER" id="PTHR21398">
    <property type="entry name" value="AGAP007094-PA"/>
    <property type="match status" value="1"/>
</dbReference>
<sequence length="206" mass="23052">MVFQINLYFFTYVLFGLAFCSKHHSRDKRFVVYRQGGAFKIVIGIGTPVKLGSKQSMAIGWNLQMQYTVPTNATQLVNYPPVYTGKRSINFNDKETQKSDRAMFYSALEDIFNNDGLNGRACILRSICENALDPLDHEANGLYGKIFHIILTPNYGDGVIDPGLDPVYQEAQQAGEYGVKCQSLYSNCKLKDGLLGIFSILDTHIG</sequence>
<dbReference type="SMART" id="SM00718">
    <property type="entry name" value="DM4_12"/>
    <property type="match status" value="1"/>
</dbReference>
<gene>
    <name evidence="2" type="ORF">PSYICH_LOCUS13384</name>
</gene>
<evidence type="ECO:0000313" key="2">
    <source>
        <dbReference type="EMBL" id="CAH1113466.1"/>
    </source>
</evidence>
<dbReference type="Proteomes" id="UP001153636">
    <property type="component" value="Chromosome 7"/>
</dbReference>
<evidence type="ECO:0000313" key="3">
    <source>
        <dbReference type="Proteomes" id="UP001153636"/>
    </source>
</evidence>
<dbReference type="EMBL" id="OV651819">
    <property type="protein sequence ID" value="CAH1113466.1"/>
    <property type="molecule type" value="Genomic_DNA"/>
</dbReference>
<evidence type="ECO:0000256" key="1">
    <source>
        <dbReference type="SAM" id="SignalP"/>
    </source>
</evidence>
<feature type="chain" id="PRO_5040182470" evidence="1">
    <location>
        <begin position="19"/>
        <end position="206"/>
    </location>
</feature>
<reference evidence="2" key="1">
    <citation type="submission" date="2022-01" db="EMBL/GenBank/DDBJ databases">
        <authorList>
            <person name="King R."/>
        </authorList>
    </citation>
    <scope>NUCLEOTIDE SEQUENCE</scope>
</reference>
<name>A0A9P0GKX0_9CUCU</name>
<dbReference type="Pfam" id="PF07841">
    <property type="entry name" value="DM4_12"/>
    <property type="match status" value="1"/>
</dbReference>
<dbReference type="InterPro" id="IPR006631">
    <property type="entry name" value="DM4_12"/>
</dbReference>
<organism evidence="2 3">
    <name type="scientific">Psylliodes chrysocephalus</name>
    <dbReference type="NCBI Taxonomy" id="3402493"/>
    <lineage>
        <taxon>Eukaryota</taxon>
        <taxon>Metazoa</taxon>
        <taxon>Ecdysozoa</taxon>
        <taxon>Arthropoda</taxon>
        <taxon>Hexapoda</taxon>
        <taxon>Insecta</taxon>
        <taxon>Pterygota</taxon>
        <taxon>Neoptera</taxon>
        <taxon>Endopterygota</taxon>
        <taxon>Coleoptera</taxon>
        <taxon>Polyphaga</taxon>
        <taxon>Cucujiformia</taxon>
        <taxon>Chrysomeloidea</taxon>
        <taxon>Chrysomelidae</taxon>
        <taxon>Galerucinae</taxon>
        <taxon>Alticini</taxon>
        <taxon>Psylliodes</taxon>
    </lineage>
</organism>
<protein>
    <submittedName>
        <fullName evidence="2">Uncharacterized protein</fullName>
    </submittedName>
</protein>